<name>A0AAN7SVH3_9EURO</name>
<dbReference type="Pfam" id="PF18126">
    <property type="entry name" value="Mitoc_mL59"/>
    <property type="match status" value="1"/>
</dbReference>
<dbReference type="PANTHER" id="PTHR28041:SF1">
    <property type="entry name" value="LARGE RIBOSOMAL SUBUNIT PROTEIN ML59"/>
    <property type="match status" value="1"/>
</dbReference>
<evidence type="ECO:0000256" key="1">
    <source>
        <dbReference type="SAM" id="MobiDB-lite"/>
    </source>
</evidence>
<keyword evidence="3" id="KW-0689">Ribosomal protein</keyword>
<keyword evidence="4" id="KW-1185">Reference proteome</keyword>
<evidence type="ECO:0000259" key="2">
    <source>
        <dbReference type="Pfam" id="PF18126"/>
    </source>
</evidence>
<feature type="region of interest" description="Disordered" evidence="1">
    <location>
        <begin position="48"/>
        <end position="90"/>
    </location>
</feature>
<dbReference type="InterPro" id="IPR040922">
    <property type="entry name" value="Ribosomal_mL59_dom"/>
</dbReference>
<evidence type="ECO:0000313" key="4">
    <source>
        <dbReference type="Proteomes" id="UP001309876"/>
    </source>
</evidence>
<feature type="compositionally biased region" description="Low complexity" evidence="1">
    <location>
        <begin position="60"/>
        <end position="84"/>
    </location>
</feature>
<comment type="caution">
    <text evidence="3">The sequence shown here is derived from an EMBL/GenBank/DDBJ whole genome shotgun (WGS) entry which is preliminary data.</text>
</comment>
<dbReference type="Proteomes" id="UP001309876">
    <property type="component" value="Unassembled WGS sequence"/>
</dbReference>
<accession>A0AAN7SVH3</accession>
<gene>
    <name evidence="3" type="primary">MRPL25</name>
    <name evidence="3" type="ORF">LTR05_006591</name>
</gene>
<dbReference type="AlphaFoldDB" id="A0AAN7SVH3"/>
<proteinExistence type="predicted"/>
<keyword evidence="3" id="KW-0687">Ribonucleoprotein</keyword>
<dbReference type="GO" id="GO:0003735">
    <property type="term" value="F:structural constituent of ribosome"/>
    <property type="evidence" value="ECO:0007669"/>
    <property type="project" value="InterPro"/>
</dbReference>
<feature type="domain" description="Large ribosomal subunit protein mL59" evidence="2">
    <location>
        <begin position="17"/>
        <end position="244"/>
    </location>
</feature>
<reference evidence="3 4" key="1">
    <citation type="submission" date="2023-08" db="EMBL/GenBank/DDBJ databases">
        <title>Black Yeasts Isolated from many extreme environments.</title>
        <authorList>
            <person name="Coleine C."/>
            <person name="Stajich J.E."/>
            <person name="Selbmann L."/>
        </authorList>
    </citation>
    <scope>NUCLEOTIDE SEQUENCE [LARGE SCALE GENOMIC DNA]</scope>
    <source>
        <strain evidence="3 4">CCFEE 5910</strain>
    </source>
</reference>
<dbReference type="InterPro" id="IPR037507">
    <property type="entry name" value="Ribosomal_mL59"/>
</dbReference>
<evidence type="ECO:0000313" key="3">
    <source>
        <dbReference type="EMBL" id="KAK5082711.1"/>
    </source>
</evidence>
<organism evidence="3 4">
    <name type="scientific">Lithohypha guttulata</name>
    <dbReference type="NCBI Taxonomy" id="1690604"/>
    <lineage>
        <taxon>Eukaryota</taxon>
        <taxon>Fungi</taxon>
        <taxon>Dikarya</taxon>
        <taxon>Ascomycota</taxon>
        <taxon>Pezizomycotina</taxon>
        <taxon>Eurotiomycetes</taxon>
        <taxon>Chaetothyriomycetidae</taxon>
        <taxon>Chaetothyriales</taxon>
        <taxon>Trichomeriaceae</taxon>
        <taxon>Lithohypha</taxon>
    </lineage>
</organism>
<dbReference type="EMBL" id="JAVRRJ010000007">
    <property type="protein sequence ID" value="KAK5082711.1"/>
    <property type="molecule type" value="Genomic_DNA"/>
</dbReference>
<dbReference type="PANTHER" id="PTHR28041">
    <property type="entry name" value="54S RIBOSOMAL PROTEIN L25, MITOCHONDRIAL"/>
    <property type="match status" value="1"/>
</dbReference>
<sequence length="261" mass="29051">MAAIVAQSPAGKALPERLLNFFARFPPRLYGSHFTNEKIPTLREKIAKEGNKRTGTPPTASKIASRSASKSQTQTSSLQSQQLQVEGSATATAGVDPIESSDALFELPAQVQAETETEARTQPRLLLDPDTNKPIFDPADQPPNPFLPYKNPATGRWRGPTISLRRQAELFKLARVYGVEPLLPASRKSSEFKQTRILERGLAVQGTGEGKHVKGHKWERQMGVTLERRITAMEKMPALIREWRMRGNGRRWKKYPAKTGA</sequence>
<protein>
    <submittedName>
        <fullName evidence="3">54S ribosomal protein L25, mitochondrial</fullName>
    </submittedName>
</protein>
<dbReference type="GO" id="GO:0005762">
    <property type="term" value="C:mitochondrial large ribosomal subunit"/>
    <property type="evidence" value="ECO:0007669"/>
    <property type="project" value="InterPro"/>
</dbReference>